<dbReference type="GO" id="GO:0071949">
    <property type="term" value="F:FAD binding"/>
    <property type="evidence" value="ECO:0007669"/>
    <property type="project" value="InterPro"/>
</dbReference>
<dbReference type="AlphaFoldDB" id="A0AAT9K404"/>
<evidence type="ECO:0000256" key="1">
    <source>
        <dbReference type="ARBA" id="ARBA00022630"/>
    </source>
</evidence>
<dbReference type="RefSeq" id="WP_208678122.1">
    <property type="nucleotide sequence ID" value="NZ_CP034671.2"/>
</dbReference>
<dbReference type="GO" id="GO:0008720">
    <property type="term" value="F:D-lactate dehydrogenase (NAD+) activity"/>
    <property type="evidence" value="ECO:0007669"/>
    <property type="project" value="TreeGrafter"/>
</dbReference>
<organism evidence="4">
    <name type="scientific">Synechococcus elongatus PCC 11802</name>
    <dbReference type="NCBI Taxonomy" id="2283154"/>
    <lineage>
        <taxon>Bacteria</taxon>
        <taxon>Bacillati</taxon>
        <taxon>Cyanobacteriota</taxon>
        <taxon>Cyanophyceae</taxon>
        <taxon>Synechococcales</taxon>
        <taxon>Synechococcaceae</taxon>
        <taxon>Synechococcus</taxon>
    </lineage>
</organism>
<dbReference type="SUPFAM" id="SSF55103">
    <property type="entry name" value="FAD-linked oxidases, C-terminal domain"/>
    <property type="match status" value="1"/>
</dbReference>
<gene>
    <name evidence="4" type="ORF">EKO22_12270</name>
</gene>
<keyword evidence="2" id="KW-0274">FAD</keyword>
<dbReference type="PANTHER" id="PTHR11748:SF119">
    <property type="entry name" value="D-2-HYDROXYGLUTARATE DEHYDROGENASE"/>
    <property type="match status" value="1"/>
</dbReference>
<dbReference type="PROSITE" id="PS51387">
    <property type="entry name" value="FAD_PCMH"/>
    <property type="match status" value="1"/>
</dbReference>
<keyword evidence="1" id="KW-0285">Flavoprotein</keyword>
<reference evidence="4" key="1">
    <citation type="submission" date="2024-01" db="EMBL/GenBank/DDBJ databases">
        <title>Synechococcus elongatus PCC 11802, a close yet different native of Synechococcus elongatus PCC 11801.</title>
        <authorList>
            <person name="Jaiswal D."/>
            <person name="Sengupta A."/>
            <person name="Sengupta S."/>
            <person name="Pakrasi H.B."/>
            <person name="Wangikar P."/>
        </authorList>
    </citation>
    <scope>NUCLEOTIDE SEQUENCE</scope>
    <source>
        <strain evidence="4">PCC 11802</strain>
    </source>
</reference>
<evidence type="ECO:0000313" key="4">
    <source>
        <dbReference type="EMBL" id="QFZ92983.2"/>
    </source>
</evidence>
<dbReference type="Pfam" id="PF01565">
    <property type="entry name" value="FAD_binding_4"/>
    <property type="match status" value="1"/>
</dbReference>
<dbReference type="InterPro" id="IPR006094">
    <property type="entry name" value="Oxid_FAD_bind_N"/>
</dbReference>
<dbReference type="PANTHER" id="PTHR11748">
    <property type="entry name" value="D-LACTATE DEHYDROGENASE"/>
    <property type="match status" value="1"/>
</dbReference>
<name>A0AAT9K404_SYNEL</name>
<sequence length="451" mass="49554">MVDWTAVDHALAGIESDRDRATCQRLSLDYAHFSPILWPQLQDRAADRVLYPRTEADLLAIARVCVQEQIPLTVRGAATGNYGQCTPLQGGILVDLTAFDQIVWQRGSRLRVQAGAKLAAIDRAIRPSGWELRWAPSTYRTATIGGFFAGGSGGIGSITYGQLRDRGNLLGAKVLTLEAEPRFVELQGEAAQAINHAYGCTGLITELEIPLAPAYDWQECMVNFPSWSAALSFAQAIAEADGLIKKMACVLADPIPSFCKAIKDACHVGETAVLLLLSESSQEVAEAIASDMGGRISWQRSPQDQPLTTLIEQSWNHTTLHARSTDPAWTYLQMLLPLGQEAALIDAFQSRWGDSVLWHLELLRSHGQVRVAALPLVRFEGRDRLQQLTDELTAAGAILFDPHTYCLEDGGMKQIDIQQLTFKEQIDPQGLFNPGKMRAWAEKYGDRSAVT</sequence>
<feature type="domain" description="FAD-binding PCMH-type" evidence="3">
    <location>
        <begin position="42"/>
        <end position="214"/>
    </location>
</feature>
<proteinExistence type="predicted"/>
<dbReference type="GO" id="GO:1903457">
    <property type="term" value="P:lactate catabolic process"/>
    <property type="evidence" value="ECO:0007669"/>
    <property type="project" value="TreeGrafter"/>
</dbReference>
<dbReference type="InterPro" id="IPR016169">
    <property type="entry name" value="FAD-bd_PCMH_sub2"/>
</dbReference>
<protein>
    <submittedName>
        <fullName evidence="4">FAD-binding oxidoreductase</fullName>
    </submittedName>
</protein>
<dbReference type="InterPro" id="IPR016166">
    <property type="entry name" value="FAD-bd_PCMH"/>
</dbReference>
<evidence type="ECO:0000256" key="2">
    <source>
        <dbReference type="ARBA" id="ARBA00022827"/>
    </source>
</evidence>
<accession>A0AAT9K404</accession>
<dbReference type="Gene3D" id="3.30.465.10">
    <property type="match status" value="1"/>
</dbReference>
<dbReference type="GO" id="GO:0004458">
    <property type="term" value="F:D-lactate dehydrogenase (cytochrome) activity"/>
    <property type="evidence" value="ECO:0007669"/>
    <property type="project" value="TreeGrafter"/>
</dbReference>
<dbReference type="InterPro" id="IPR036318">
    <property type="entry name" value="FAD-bd_PCMH-like_sf"/>
</dbReference>
<dbReference type="EMBL" id="CP034671">
    <property type="protein sequence ID" value="QFZ92983.2"/>
    <property type="molecule type" value="Genomic_DNA"/>
</dbReference>
<evidence type="ECO:0000259" key="3">
    <source>
        <dbReference type="PROSITE" id="PS51387"/>
    </source>
</evidence>
<dbReference type="SUPFAM" id="SSF56176">
    <property type="entry name" value="FAD-binding/transporter-associated domain-like"/>
    <property type="match status" value="1"/>
</dbReference>
<dbReference type="InterPro" id="IPR016164">
    <property type="entry name" value="FAD-linked_Oxase-like_C"/>
</dbReference>